<feature type="compositionally biased region" description="Polar residues" evidence="2">
    <location>
        <begin position="19"/>
        <end position="32"/>
    </location>
</feature>
<feature type="compositionally biased region" description="Basic and acidic residues" evidence="2">
    <location>
        <begin position="7"/>
        <end position="18"/>
    </location>
</feature>
<keyword evidence="5" id="KW-1185">Reference proteome</keyword>
<feature type="compositionally biased region" description="Low complexity" evidence="2">
    <location>
        <begin position="49"/>
        <end position="61"/>
    </location>
</feature>
<sequence length="154" mass="17706">MTLAIKIDNRIQERRREQTQSARPLSQRSSNYVPCPRRAPYQPREPNYQQQQQQQHQLQHQHQLRPEYQTNSSTPPAARQPDYMDVDLVRRGPLSSAERQHRMSQRLCLVCGQAGHIKATCPKSNSKFGTSKSVRAIQTSDNDDETSGNDQGCY</sequence>
<keyword evidence="1" id="KW-0863">Zinc-finger</keyword>
<dbReference type="SUPFAM" id="SSF57756">
    <property type="entry name" value="Retrovirus zinc finger-like domains"/>
    <property type="match status" value="1"/>
</dbReference>
<dbReference type="Gene3D" id="4.10.60.10">
    <property type="entry name" value="Zinc finger, CCHC-type"/>
    <property type="match status" value="1"/>
</dbReference>
<evidence type="ECO:0000313" key="4">
    <source>
        <dbReference type="EMBL" id="KAH6587084.1"/>
    </source>
</evidence>
<evidence type="ECO:0000313" key="5">
    <source>
        <dbReference type="Proteomes" id="UP001648503"/>
    </source>
</evidence>
<keyword evidence="1" id="KW-0479">Metal-binding</keyword>
<dbReference type="InterPro" id="IPR036875">
    <property type="entry name" value="Znf_CCHC_sf"/>
</dbReference>
<feature type="compositionally biased region" description="Polar residues" evidence="2">
    <location>
        <begin position="122"/>
        <end position="140"/>
    </location>
</feature>
<feature type="domain" description="CCHC-type" evidence="3">
    <location>
        <begin position="108"/>
        <end position="123"/>
    </location>
</feature>
<organism evidence="4 5">
    <name type="scientific">Batrachochytrium salamandrivorans</name>
    <dbReference type="NCBI Taxonomy" id="1357716"/>
    <lineage>
        <taxon>Eukaryota</taxon>
        <taxon>Fungi</taxon>
        <taxon>Fungi incertae sedis</taxon>
        <taxon>Chytridiomycota</taxon>
        <taxon>Chytridiomycota incertae sedis</taxon>
        <taxon>Chytridiomycetes</taxon>
        <taxon>Rhizophydiales</taxon>
        <taxon>Rhizophydiales incertae sedis</taxon>
        <taxon>Batrachochytrium</taxon>
    </lineage>
</organism>
<protein>
    <recommendedName>
        <fullName evidence="3">CCHC-type domain-containing protein</fullName>
    </recommendedName>
</protein>
<name>A0ABQ8EV69_9FUNG</name>
<gene>
    <name evidence="4" type="ORF">BASA50_000132</name>
</gene>
<dbReference type="PROSITE" id="PS50158">
    <property type="entry name" value="ZF_CCHC"/>
    <property type="match status" value="1"/>
</dbReference>
<dbReference type="EMBL" id="JAFCIX010000569">
    <property type="protein sequence ID" value="KAH6587084.1"/>
    <property type="molecule type" value="Genomic_DNA"/>
</dbReference>
<evidence type="ECO:0000256" key="1">
    <source>
        <dbReference type="PROSITE-ProRule" id="PRU00047"/>
    </source>
</evidence>
<evidence type="ECO:0000259" key="3">
    <source>
        <dbReference type="PROSITE" id="PS50158"/>
    </source>
</evidence>
<evidence type="ECO:0000256" key="2">
    <source>
        <dbReference type="SAM" id="MobiDB-lite"/>
    </source>
</evidence>
<dbReference type="Proteomes" id="UP001648503">
    <property type="component" value="Unassembled WGS sequence"/>
</dbReference>
<feature type="region of interest" description="Disordered" evidence="2">
    <location>
        <begin position="121"/>
        <end position="154"/>
    </location>
</feature>
<proteinExistence type="predicted"/>
<feature type="region of interest" description="Disordered" evidence="2">
    <location>
        <begin position="1"/>
        <end position="101"/>
    </location>
</feature>
<keyword evidence="1" id="KW-0862">Zinc</keyword>
<comment type="caution">
    <text evidence="4">The sequence shown here is derived from an EMBL/GenBank/DDBJ whole genome shotgun (WGS) entry which is preliminary data.</text>
</comment>
<reference evidence="4 5" key="1">
    <citation type="submission" date="2021-02" db="EMBL/GenBank/DDBJ databases">
        <title>Variation within the Batrachochytrium salamandrivorans European outbreak.</title>
        <authorList>
            <person name="Kelly M."/>
            <person name="Pasmans F."/>
            <person name="Shea T.P."/>
            <person name="Munoz J.F."/>
            <person name="Carranza S."/>
            <person name="Cuomo C.A."/>
            <person name="Martel A."/>
        </authorList>
    </citation>
    <scope>NUCLEOTIDE SEQUENCE [LARGE SCALE GENOMIC DNA]</scope>
    <source>
        <strain evidence="4 5">AMFP18/2</strain>
    </source>
</reference>
<dbReference type="InterPro" id="IPR001878">
    <property type="entry name" value="Znf_CCHC"/>
</dbReference>
<accession>A0ABQ8EV69</accession>